<dbReference type="PANTHER" id="PTHR31836">
    <property type="match status" value="1"/>
</dbReference>
<dbReference type="STRING" id="4846.A0A367J110"/>
<evidence type="ECO:0000313" key="2">
    <source>
        <dbReference type="EMBL" id="RCH83519.1"/>
    </source>
</evidence>
<comment type="caution">
    <text evidence="2">The sequence shown here is derived from an EMBL/GenBank/DDBJ whole genome shotgun (WGS) entry which is preliminary data.</text>
</comment>
<gene>
    <name evidence="2" type="ORF">CU098_001803</name>
</gene>
<dbReference type="OrthoDB" id="406505at2759"/>
<keyword evidence="3" id="KW-1185">Reference proteome</keyword>
<evidence type="ECO:0008006" key="4">
    <source>
        <dbReference type="Google" id="ProtNLM"/>
    </source>
</evidence>
<dbReference type="EMBL" id="PJQM01004716">
    <property type="protein sequence ID" value="RCH83519.1"/>
    <property type="molecule type" value="Genomic_DNA"/>
</dbReference>
<feature type="non-terminal residue" evidence="2">
    <location>
        <position position="1"/>
    </location>
</feature>
<evidence type="ECO:0000256" key="1">
    <source>
        <dbReference type="ARBA" id="ARBA00022729"/>
    </source>
</evidence>
<dbReference type="PANTHER" id="PTHR31836:SF21">
    <property type="entry name" value="EXPANSIN-LIKE PROTEIN 7"/>
    <property type="match status" value="1"/>
</dbReference>
<organism evidence="2 3">
    <name type="scientific">Rhizopus stolonifer</name>
    <name type="common">Rhizopus nigricans</name>
    <dbReference type="NCBI Taxonomy" id="4846"/>
    <lineage>
        <taxon>Eukaryota</taxon>
        <taxon>Fungi</taxon>
        <taxon>Fungi incertae sedis</taxon>
        <taxon>Mucoromycota</taxon>
        <taxon>Mucoromycotina</taxon>
        <taxon>Mucoromycetes</taxon>
        <taxon>Mucorales</taxon>
        <taxon>Mucorineae</taxon>
        <taxon>Rhizopodaceae</taxon>
        <taxon>Rhizopus</taxon>
    </lineage>
</organism>
<name>A0A367J110_RHIST</name>
<proteinExistence type="predicted"/>
<sequence>SDMIVALNAYDYGDYANPNESPVCGACIIVTGSLGSAKATIQDECPSTGCGRGSLDLSPAVFSEIGDLAAGRIAVNWTHC</sequence>
<evidence type="ECO:0000313" key="3">
    <source>
        <dbReference type="Proteomes" id="UP000253551"/>
    </source>
</evidence>
<dbReference type="Gene3D" id="2.40.40.10">
    <property type="entry name" value="RlpA-like domain"/>
    <property type="match status" value="1"/>
</dbReference>
<dbReference type="SUPFAM" id="SSF50685">
    <property type="entry name" value="Barwin-like endoglucanases"/>
    <property type="match status" value="1"/>
</dbReference>
<dbReference type="InterPro" id="IPR036908">
    <property type="entry name" value="RlpA-like_sf"/>
</dbReference>
<dbReference type="AlphaFoldDB" id="A0A367J110"/>
<keyword evidence="1" id="KW-0732">Signal</keyword>
<protein>
    <recommendedName>
        <fullName evidence="4">RlpA-like protein double-psi beta-barrel domain-containing protein</fullName>
    </recommendedName>
</protein>
<dbReference type="Proteomes" id="UP000253551">
    <property type="component" value="Unassembled WGS sequence"/>
</dbReference>
<reference evidence="2 3" key="1">
    <citation type="journal article" date="2018" name="G3 (Bethesda)">
        <title>Phylogenetic and Phylogenomic Definition of Rhizopus Species.</title>
        <authorList>
            <person name="Gryganskyi A.P."/>
            <person name="Golan J."/>
            <person name="Dolatabadi S."/>
            <person name="Mondo S."/>
            <person name="Robb S."/>
            <person name="Idnurm A."/>
            <person name="Muszewska A."/>
            <person name="Steczkiewicz K."/>
            <person name="Masonjones S."/>
            <person name="Liao H.L."/>
            <person name="Gajdeczka M.T."/>
            <person name="Anike F."/>
            <person name="Vuek A."/>
            <person name="Anishchenko I.M."/>
            <person name="Voigt K."/>
            <person name="de Hoog G.S."/>
            <person name="Smith M.E."/>
            <person name="Heitman J."/>
            <person name="Vilgalys R."/>
            <person name="Stajich J.E."/>
        </authorList>
    </citation>
    <scope>NUCLEOTIDE SEQUENCE [LARGE SCALE GENOMIC DNA]</scope>
    <source>
        <strain evidence="2 3">LSU 92-RS-03</strain>
    </source>
</reference>
<dbReference type="InterPro" id="IPR051477">
    <property type="entry name" value="Expansin_CellWall"/>
</dbReference>
<accession>A0A367J110</accession>